<protein>
    <recommendedName>
        <fullName evidence="2">Polymer-forming cytoskeletal</fullName>
    </recommendedName>
</protein>
<evidence type="ECO:0008006" key="2">
    <source>
        <dbReference type="Google" id="ProtNLM"/>
    </source>
</evidence>
<proteinExistence type="predicted"/>
<gene>
    <name evidence="1" type="ORF">SDC9_75830</name>
</gene>
<reference evidence="1" key="1">
    <citation type="submission" date="2019-08" db="EMBL/GenBank/DDBJ databases">
        <authorList>
            <person name="Kucharzyk K."/>
            <person name="Murdoch R.W."/>
            <person name="Higgins S."/>
            <person name="Loffler F."/>
        </authorList>
    </citation>
    <scope>NUCLEOTIDE SEQUENCE</scope>
</reference>
<dbReference type="AlphaFoldDB" id="A0A644YLK6"/>
<dbReference type="Pfam" id="PF04519">
    <property type="entry name" value="Bactofilin"/>
    <property type="match status" value="1"/>
</dbReference>
<name>A0A644YLK6_9ZZZZ</name>
<dbReference type="PANTHER" id="PTHR35024:SF4">
    <property type="entry name" value="POLYMER-FORMING CYTOSKELETAL PROTEIN"/>
    <property type="match status" value="1"/>
</dbReference>
<sequence>MDIKKNFKQAAGELFGANGKEEEHILQGEKGEENPHTKFTPVSAMSEENHVAHVSILAEDFSIEGTIRAKGDVELCGTLKGDLITEGDIHVKGKVTGNLNGKNIELLAGNVFGNISAQKDIHLDHQSLVIGNISAENVEAGGRIKGDLKIKSKTRLVSGVMLVGNVKTDAISLEEGARISGSIEMNWEGEGGFPHGEDMTKLFEQKDEPPKL</sequence>
<accession>A0A644YLK6</accession>
<dbReference type="EMBL" id="VSSQ01005474">
    <property type="protein sequence ID" value="MPM29290.1"/>
    <property type="molecule type" value="Genomic_DNA"/>
</dbReference>
<organism evidence="1">
    <name type="scientific">bioreactor metagenome</name>
    <dbReference type="NCBI Taxonomy" id="1076179"/>
    <lineage>
        <taxon>unclassified sequences</taxon>
        <taxon>metagenomes</taxon>
        <taxon>ecological metagenomes</taxon>
    </lineage>
</organism>
<dbReference type="InterPro" id="IPR007607">
    <property type="entry name" value="BacA/B"/>
</dbReference>
<evidence type="ECO:0000313" key="1">
    <source>
        <dbReference type="EMBL" id="MPM29290.1"/>
    </source>
</evidence>
<dbReference type="PANTHER" id="PTHR35024">
    <property type="entry name" value="HYPOTHETICAL CYTOSOLIC PROTEIN"/>
    <property type="match status" value="1"/>
</dbReference>
<comment type="caution">
    <text evidence="1">The sequence shown here is derived from an EMBL/GenBank/DDBJ whole genome shotgun (WGS) entry which is preliminary data.</text>
</comment>